<evidence type="ECO:0000313" key="3">
    <source>
        <dbReference type="Proteomes" id="UP000215335"/>
    </source>
</evidence>
<gene>
    <name evidence="2" type="ORF">TSAR_015485</name>
</gene>
<name>A0A232EXI4_9HYME</name>
<accession>A0A232EXI4</accession>
<dbReference type="InterPro" id="IPR031630">
    <property type="entry name" value="CCDC117"/>
</dbReference>
<comment type="caution">
    <text evidence="2">The sequence shown here is derived from an EMBL/GenBank/DDBJ whole genome shotgun (WGS) entry which is preliminary data.</text>
</comment>
<dbReference type="AlphaFoldDB" id="A0A232EXI4"/>
<organism evidence="2 3">
    <name type="scientific">Trichomalopsis sarcophagae</name>
    <dbReference type="NCBI Taxonomy" id="543379"/>
    <lineage>
        <taxon>Eukaryota</taxon>
        <taxon>Metazoa</taxon>
        <taxon>Ecdysozoa</taxon>
        <taxon>Arthropoda</taxon>
        <taxon>Hexapoda</taxon>
        <taxon>Insecta</taxon>
        <taxon>Pterygota</taxon>
        <taxon>Neoptera</taxon>
        <taxon>Endopterygota</taxon>
        <taxon>Hymenoptera</taxon>
        <taxon>Apocrita</taxon>
        <taxon>Proctotrupomorpha</taxon>
        <taxon>Chalcidoidea</taxon>
        <taxon>Pteromalidae</taxon>
        <taxon>Pteromalinae</taxon>
        <taxon>Trichomalopsis</taxon>
    </lineage>
</organism>
<keyword evidence="3" id="KW-1185">Reference proteome</keyword>
<dbReference type="InterPro" id="IPR029195">
    <property type="entry name" value="HCFC1R1"/>
</dbReference>
<dbReference type="PANTHER" id="PTHR16246:SF2">
    <property type="entry name" value="HOST CELL FACTOR C1 REGULATOR 1"/>
    <property type="match status" value="1"/>
</dbReference>
<feature type="compositionally biased region" description="Low complexity" evidence="1">
    <location>
        <begin position="229"/>
        <end position="262"/>
    </location>
</feature>
<feature type="region of interest" description="Disordered" evidence="1">
    <location>
        <begin position="209"/>
        <end position="279"/>
    </location>
</feature>
<dbReference type="Pfam" id="PF15810">
    <property type="entry name" value="CCDC117"/>
    <property type="match status" value="1"/>
</dbReference>
<dbReference type="PANTHER" id="PTHR16246">
    <property type="entry name" value="HOST CELL FACTOR C1 REGULATOR 1"/>
    <property type="match status" value="1"/>
</dbReference>
<sequence>MPDMSTQFYSVPSAVQNAMGGTQLHTPQSIFQHTMSHQSTTPQNESQWLRMPQVPPMSMPWSIPSFQQPDLVRFTGERPLQPFGPLVHQKRKLETPDVVDTRPTKQFITEEKMAQHFRGLHISPNAANAQDPSPSTSAVSQSTGQFATNVGMDMPNTVDADENNGHPRLVISEELKRLQQEPILPSSLLSKLERPSMALVLWEPPNKHLRILPTPRDTPTPIPSSDDSNNNGMDVSSINNNNNNNNNNNSNNNNNESIPNLNQTMDVNISDPTLEPMDL</sequence>
<reference evidence="2 3" key="1">
    <citation type="journal article" date="2017" name="Curr. Biol.">
        <title>The Evolution of Venom by Co-option of Single-Copy Genes.</title>
        <authorList>
            <person name="Martinson E.O."/>
            <person name="Mrinalini"/>
            <person name="Kelkar Y.D."/>
            <person name="Chang C.H."/>
            <person name="Werren J.H."/>
        </authorList>
    </citation>
    <scope>NUCLEOTIDE SEQUENCE [LARGE SCALE GENOMIC DNA]</scope>
    <source>
        <strain evidence="2 3">Alberta</strain>
        <tissue evidence="2">Whole body</tissue>
    </source>
</reference>
<dbReference type="OrthoDB" id="10022757at2759"/>
<proteinExistence type="predicted"/>
<evidence type="ECO:0000256" key="1">
    <source>
        <dbReference type="SAM" id="MobiDB-lite"/>
    </source>
</evidence>
<dbReference type="Proteomes" id="UP000215335">
    <property type="component" value="Unassembled WGS sequence"/>
</dbReference>
<dbReference type="EMBL" id="NNAY01001760">
    <property type="protein sequence ID" value="OXU23007.1"/>
    <property type="molecule type" value="Genomic_DNA"/>
</dbReference>
<evidence type="ECO:0000313" key="2">
    <source>
        <dbReference type="EMBL" id="OXU23007.1"/>
    </source>
</evidence>
<protein>
    <submittedName>
        <fullName evidence="2">Uncharacterized protein</fullName>
    </submittedName>
</protein>